<dbReference type="EMBL" id="JASJOT010000051">
    <property type="protein sequence ID" value="MDJ1498595.1"/>
    <property type="molecule type" value="Genomic_DNA"/>
</dbReference>
<dbReference type="RefSeq" id="WP_314005118.1">
    <property type="nucleotide sequence ID" value="NZ_JASJOT010000051.1"/>
</dbReference>
<evidence type="ECO:0000313" key="2">
    <source>
        <dbReference type="Proteomes" id="UP001228581"/>
    </source>
</evidence>
<name>A0ABT7CXZ1_9BACT</name>
<protein>
    <recommendedName>
        <fullName evidence="3">Sugar-binding protein</fullName>
    </recommendedName>
</protein>
<sequence length="1159" mass="131756">MIKRSTYSPFSLTCYYNKEDLVVIRDFMHDLYSVFLKSQRCLHVILFVLGLLSIVEKTYAQSPTIPTVIPATPNAAALGKYGDIPVNLYTGTADIAIPLYTVSSGDVQVPLSLSYHTGGIRLGEQAGWTGLGWVMNSGGLITRSVKGKDDFNEGTHLYTSMPELVSKYKMKSSTVIVSPLHTYTLYDDQDNPFDYSNFIPVSNSYDWEYDVFTYNFLGRTGKFILSRSGEAILDKQEDIEIKFFNYGESFRIRDENGLSYYFTAKEQTFDNRLGSTFTVSWYLTKVESYNGDKVEFEYEPTNVPQLSIINEVGNIDASTQTTYAATYNTVFILRRIIFENGKVEILNDQNREDYASKRITSVQVFANGNSVPLKQYDFEYGYFNNGFPAMPGKQHKRLKLTKVFEKSGNNIEQKPPYEFLYNEDARLLEYTDIQSFSTDHWGFYNGTANTTILSEYNGNAIVNRNEERFVNLPGAKRNSDPTQMKLFSLKEIKYPTGGKTTLELEAHEYNSLQNGPQVLELNDKSLSLFFHARKDSINQVDFRNAYGKVKMKISFRCNPYDGCQTAKQAYSYEQVRFTIGSSQMVDIVRDLKGDFLTCNENSPVCVSETFELPAGIYTYTAHIASSVGDKFQDISVMFEWQEPKSADEIIKYVYAGGLRVKEIRDFDGLGNVARYKKYEYRYLDDINHDGQQETYSHGKLLSPILYWRNEIVAEPTGVAAPTHYYYGKFMRFGNSLMPSSTASASSVGYSQVTEYWMDRDNVNSLGKTVYEYVNNTDSLFNYNLPSYTINGLLGGLENIRQPGFANLSYKQNGNLKRRTDYLRTGTGYSSVKEITNEYINPLINNYYSVFLEDIPSATGGMKVAYIYSPLKSERILIKRTKEFADDQITETIYDYSAHHVQVSSKTTLGVQGEQIIEKTIYPPDYGTLSSTVAGIKNLQTNHIINAPVEKYVLNQKGNSSNRTVLSGTLTRFYEDKPYPKEVYVLEGAPYSSLQFSPSNSTLGSFLTNPLYKLRLLYQGYDEKGNLKEVNKVNDVGTVYLWAYNKQFPIAEIKNATYSEVLNALTLLGVSETQLNSLSDAVTIRNTMKSLREHTSMKKAVVSSYTYDRMLGMTSATTPDGITTFYEYDDMQRLKVIKDQDGNIVKRYQYHYTGQAQPTN</sequence>
<comment type="caution">
    <text evidence="1">The sequence shown here is derived from an EMBL/GenBank/DDBJ whole genome shotgun (WGS) entry which is preliminary data.</text>
</comment>
<evidence type="ECO:0008006" key="3">
    <source>
        <dbReference type="Google" id="ProtNLM"/>
    </source>
</evidence>
<proteinExistence type="predicted"/>
<dbReference type="Gene3D" id="2.180.10.10">
    <property type="entry name" value="RHS repeat-associated core"/>
    <property type="match status" value="1"/>
</dbReference>
<reference evidence="1 2" key="1">
    <citation type="submission" date="2023-05" db="EMBL/GenBank/DDBJ databases">
        <authorList>
            <person name="Zhang X."/>
        </authorList>
    </citation>
    <scope>NUCLEOTIDE SEQUENCE [LARGE SCALE GENOMIC DNA]</scope>
    <source>
        <strain evidence="1 2">DM2B3-1</strain>
    </source>
</reference>
<accession>A0ABT7CXZ1</accession>
<organism evidence="1 2">
    <name type="scientific">Xanthocytophaga flava</name>
    <dbReference type="NCBI Taxonomy" id="3048013"/>
    <lineage>
        <taxon>Bacteria</taxon>
        <taxon>Pseudomonadati</taxon>
        <taxon>Bacteroidota</taxon>
        <taxon>Cytophagia</taxon>
        <taxon>Cytophagales</taxon>
        <taxon>Rhodocytophagaceae</taxon>
        <taxon>Xanthocytophaga</taxon>
    </lineage>
</organism>
<keyword evidence="2" id="KW-1185">Reference proteome</keyword>
<dbReference type="Proteomes" id="UP001228581">
    <property type="component" value="Unassembled WGS sequence"/>
</dbReference>
<gene>
    <name evidence="1" type="ORF">QNI19_37015</name>
</gene>
<evidence type="ECO:0000313" key="1">
    <source>
        <dbReference type="EMBL" id="MDJ1498595.1"/>
    </source>
</evidence>